<protein>
    <submittedName>
        <fullName evidence="1">Uncharacterized protein</fullName>
    </submittedName>
</protein>
<dbReference type="EMBL" id="CADEAL010001344">
    <property type="protein sequence ID" value="CAB1431518.1"/>
    <property type="molecule type" value="Genomic_DNA"/>
</dbReference>
<evidence type="ECO:0000313" key="2">
    <source>
        <dbReference type="Proteomes" id="UP001153269"/>
    </source>
</evidence>
<keyword evidence="2" id="KW-1185">Reference proteome</keyword>
<dbReference type="Proteomes" id="UP001153269">
    <property type="component" value="Unassembled WGS sequence"/>
</dbReference>
<gene>
    <name evidence="1" type="ORF">PLEPLA_LOCUS19575</name>
</gene>
<accession>A0A9N7UK19</accession>
<comment type="caution">
    <text evidence="1">The sequence shown here is derived from an EMBL/GenBank/DDBJ whole genome shotgun (WGS) entry which is preliminary data.</text>
</comment>
<name>A0A9N7UK19_PLEPL</name>
<evidence type="ECO:0000313" key="1">
    <source>
        <dbReference type="EMBL" id="CAB1431518.1"/>
    </source>
</evidence>
<reference evidence="1" key="1">
    <citation type="submission" date="2020-03" db="EMBL/GenBank/DDBJ databases">
        <authorList>
            <person name="Weist P."/>
        </authorList>
    </citation>
    <scope>NUCLEOTIDE SEQUENCE</scope>
</reference>
<proteinExistence type="predicted"/>
<dbReference type="AlphaFoldDB" id="A0A9N7UK19"/>
<organism evidence="1 2">
    <name type="scientific">Pleuronectes platessa</name>
    <name type="common">European plaice</name>
    <dbReference type="NCBI Taxonomy" id="8262"/>
    <lineage>
        <taxon>Eukaryota</taxon>
        <taxon>Metazoa</taxon>
        <taxon>Chordata</taxon>
        <taxon>Craniata</taxon>
        <taxon>Vertebrata</taxon>
        <taxon>Euteleostomi</taxon>
        <taxon>Actinopterygii</taxon>
        <taxon>Neopterygii</taxon>
        <taxon>Teleostei</taxon>
        <taxon>Neoteleostei</taxon>
        <taxon>Acanthomorphata</taxon>
        <taxon>Carangaria</taxon>
        <taxon>Pleuronectiformes</taxon>
        <taxon>Pleuronectoidei</taxon>
        <taxon>Pleuronectidae</taxon>
        <taxon>Pleuronectes</taxon>
    </lineage>
</organism>
<sequence length="136" mass="15436">MKLKIRTLPHNVLGLNVSSENESQTVERFLVHQTGLSRHMTNVSVKWSLEQLSIDRPSGLWKPEKQQLRFIIVQKLDSKRGCEVPVQERSSLSHRHLYNTLEEGSTAGVSTPVVPTDVRIITSTSFSQRTTEQNLT</sequence>